<keyword evidence="4 7" id="KW-0812">Transmembrane</keyword>
<evidence type="ECO:0000256" key="1">
    <source>
        <dbReference type="ARBA" id="ARBA00004651"/>
    </source>
</evidence>
<dbReference type="Pfam" id="PF01914">
    <property type="entry name" value="MarC"/>
    <property type="match status" value="1"/>
</dbReference>
<keyword evidence="6 7" id="KW-0472">Membrane</keyword>
<evidence type="ECO:0000256" key="3">
    <source>
        <dbReference type="ARBA" id="ARBA00022475"/>
    </source>
</evidence>
<protein>
    <recommendedName>
        <fullName evidence="7">UPF0056 membrane protein</fullName>
    </recommendedName>
</protein>
<evidence type="ECO:0000256" key="4">
    <source>
        <dbReference type="ARBA" id="ARBA00022692"/>
    </source>
</evidence>
<reference evidence="8 9" key="1">
    <citation type="submission" date="2018-07" db="EMBL/GenBank/DDBJ databases">
        <title>Genomic Encyclopedia of Type Strains, Phase IV (KMG-IV): sequencing the most valuable type-strain genomes for metagenomic binning, comparative biology and taxonomic classification.</title>
        <authorList>
            <person name="Goeker M."/>
        </authorList>
    </citation>
    <scope>NUCLEOTIDE SEQUENCE [LARGE SCALE GENOMIC DNA]</scope>
    <source>
        <strain evidence="8 9">DSM 14364</strain>
    </source>
</reference>
<dbReference type="InterPro" id="IPR002771">
    <property type="entry name" value="Multi_antbiot-R_MarC"/>
</dbReference>
<evidence type="ECO:0000256" key="7">
    <source>
        <dbReference type="RuleBase" id="RU362048"/>
    </source>
</evidence>
<keyword evidence="9" id="KW-1185">Reference proteome</keyword>
<evidence type="ECO:0000256" key="6">
    <source>
        <dbReference type="ARBA" id="ARBA00023136"/>
    </source>
</evidence>
<keyword evidence="3" id="KW-1003">Cell membrane</keyword>
<dbReference type="EMBL" id="QQBB01000008">
    <property type="protein sequence ID" value="RDI56787.1"/>
    <property type="molecule type" value="Genomic_DNA"/>
</dbReference>
<evidence type="ECO:0000313" key="9">
    <source>
        <dbReference type="Proteomes" id="UP000254925"/>
    </source>
</evidence>
<name>A0A370HH63_9HYPH</name>
<feature type="transmembrane region" description="Helical" evidence="7">
    <location>
        <begin position="43"/>
        <end position="65"/>
    </location>
</feature>
<feature type="transmembrane region" description="Helical" evidence="7">
    <location>
        <begin position="147"/>
        <end position="167"/>
    </location>
</feature>
<dbReference type="NCBIfam" id="TIGR00427">
    <property type="entry name" value="NAAT family transporter"/>
    <property type="match status" value="1"/>
</dbReference>
<dbReference type="AlphaFoldDB" id="A0A370HH63"/>
<dbReference type="OrthoDB" id="21094at2"/>
<feature type="transmembrane region" description="Helical" evidence="7">
    <location>
        <begin position="71"/>
        <end position="93"/>
    </location>
</feature>
<evidence type="ECO:0000256" key="5">
    <source>
        <dbReference type="ARBA" id="ARBA00022989"/>
    </source>
</evidence>
<evidence type="ECO:0000256" key="2">
    <source>
        <dbReference type="ARBA" id="ARBA00009784"/>
    </source>
</evidence>
<dbReference type="PANTHER" id="PTHR33508">
    <property type="entry name" value="UPF0056 MEMBRANE PROTEIN YHCE"/>
    <property type="match status" value="1"/>
</dbReference>
<dbReference type="Proteomes" id="UP000254925">
    <property type="component" value="Unassembled WGS sequence"/>
</dbReference>
<feature type="transmembrane region" description="Helical" evidence="7">
    <location>
        <begin position="188"/>
        <end position="208"/>
    </location>
</feature>
<comment type="subcellular location">
    <subcellularLocation>
        <location evidence="1 7">Cell membrane</location>
        <topology evidence="1 7">Multi-pass membrane protein</topology>
    </subcellularLocation>
</comment>
<keyword evidence="5 7" id="KW-1133">Transmembrane helix</keyword>
<gene>
    <name evidence="8" type="ORF">DES45_108136</name>
</gene>
<accession>A0A370HH63</accession>
<feature type="transmembrane region" description="Helical" evidence="7">
    <location>
        <begin position="12"/>
        <end position="31"/>
    </location>
</feature>
<proteinExistence type="inferred from homology"/>
<comment type="similarity">
    <text evidence="2 7">Belongs to the UPF0056 (MarC) family.</text>
</comment>
<dbReference type="RefSeq" id="WP_114771748.1">
    <property type="nucleotide sequence ID" value="NZ_QQBB01000008.1"/>
</dbReference>
<dbReference type="PANTHER" id="PTHR33508:SF1">
    <property type="entry name" value="UPF0056 MEMBRANE PROTEIN YHCE"/>
    <property type="match status" value="1"/>
</dbReference>
<feature type="transmembrane region" description="Helical" evidence="7">
    <location>
        <begin position="114"/>
        <end position="135"/>
    </location>
</feature>
<sequence>MLDDQNLIVNQFFTLWAMLDPISHLTLFLGATSELERADRRRAAVMAVVFAFFILLFFGIAGQFVLHAMGISLISFQIAGGIILLLFSLTMVLGEPHAAAKSPLEPAGTALSTAIYPLATPIIAGPGAMLAIIILTDNNRFTIPEQTVTFAVLGVVLAMMLVIFLLGDGIGRLIGRGGTNVLRRIMGVILAALSVNLIINAFVEWLHLPAA</sequence>
<comment type="caution">
    <text evidence="8">The sequence shown here is derived from an EMBL/GenBank/DDBJ whole genome shotgun (WGS) entry which is preliminary data.</text>
</comment>
<dbReference type="GO" id="GO:0005886">
    <property type="term" value="C:plasma membrane"/>
    <property type="evidence" value="ECO:0007669"/>
    <property type="project" value="UniProtKB-SubCell"/>
</dbReference>
<evidence type="ECO:0000313" key="8">
    <source>
        <dbReference type="EMBL" id="RDI56787.1"/>
    </source>
</evidence>
<organism evidence="8 9">
    <name type="scientific">Microvirga subterranea</name>
    <dbReference type="NCBI Taxonomy" id="186651"/>
    <lineage>
        <taxon>Bacteria</taxon>
        <taxon>Pseudomonadati</taxon>
        <taxon>Pseudomonadota</taxon>
        <taxon>Alphaproteobacteria</taxon>
        <taxon>Hyphomicrobiales</taxon>
        <taxon>Methylobacteriaceae</taxon>
        <taxon>Microvirga</taxon>
    </lineage>
</organism>